<gene>
    <name evidence="1" type="ORF">E2C01_092804</name>
</gene>
<dbReference type="AlphaFoldDB" id="A0A5B7JT72"/>
<sequence length="49" mass="5334">MDAISLQEAALTLLKILDPAPGELETEAGSQPITAKLLRSFLVKLYKVH</sequence>
<evidence type="ECO:0000313" key="1">
    <source>
        <dbReference type="EMBL" id="MPC97486.1"/>
    </source>
</evidence>
<dbReference type="Proteomes" id="UP000324222">
    <property type="component" value="Unassembled WGS sequence"/>
</dbReference>
<comment type="caution">
    <text evidence="1">The sequence shown here is derived from an EMBL/GenBank/DDBJ whole genome shotgun (WGS) entry which is preliminary data.</text>
</comment>
<proteinExistence type="predicted"/>
<accession>A0A5B7JT72</accession>
<reference evidence="1 2" key="1">
    <citation type="submission" date="2019-05" db="EMBL/GenBank/DDBJ databases">
        <title>Another draft genome of Portunus trituberculatus and its Hox gene families provides insights of decapod evolution.</title>
        <authorList>
            <person name="Jeong J.-H."/>
            <person name="Song I."/>
            <person name="Kim S."/>
            <person name="Choi T."/>
            <person name="Kim D."/>
            <person name="Ryu S."/>
            <person name="Kim W."/>
        </authorList>
    </citation>
    <scope>NUCLEOTIDE SEQUENCE [LARGE SCALE GENOMIC DNA]</scope>
    <source>
        <tissue evidence="1">Muscle</tissue>
    </source>
</reference>
<protein>
    <submittedName>
        <fullName evidence="1">Uncharacterized protein</fullName>
    </submittedName>
</protein>
<organism evidence="1 2">
    <name type="scientific">Portunus trituberculatus</name>
    <name type="common">Swimming crab</name>
    <name type="synonym">Neptunus trituberculatus</name>
    <dbReference type="NCBI Taxonomy" id="210409"/>
    <lineage>
        <taxon>Eukaryota</taxon>
        <taxon>Metazoa</taxon>
        <taxon>Ecdysozoa</taxon>
        <taxon>Arthropoda</taxon>
        <taxon>Crustacea</taxon>
        <taxon>Multicrustacea</taxon>
        <taxon>Malacostraca</taxon>
        <taxon>Eumalacostraca</taxon>
        <taxon>Eucarida</taxon>
        <taxon>Decapoda</taxon>
        <taxon>Pleocyemata</taxon>
        <taxon>Brachyura</taxon>
        <taxon>Eubrachyura</taxon>
        <taxon>Portunoidea</taxon>
        <taxon>Portunidae</taxon>
        <taxon>Portuninae</taxon>
        <taxon>Portunus</taxon>
    </lineage>
</organism>
<dbReference type="EMBL" id="VSRR010110238">
    <property type="protein sequence ID" value="MPC97486.1"/>
    <property type="molecule type" value="Genomic_DNA"/>
</dbReference>
<keyword evidence="2" id="KW-1185">Reference proteome</keyword>
<evidence type="ECO:0000313" key="2">
    <source>
        <dbReference type="Proteomes" id="UP000324222"/>
    </source>
</evidence>
<name>A0A5B7JT72_PORTR</name>